<feature type="compositionally biased region" description="Basic and acidic residues" evidence="3">
    <location>
        <begin position="942"/>
        <end position="953"/>
    </location>
</feature>
<dbReference type="PROSITE" id="PS50090">
    <property type="entry name" value="MYB_LIKE"/>
    <property type="match status" value="3"/>
</dbReference>
<organism evidence="6 7">
    <name type="scientific">Stylosanthes scabra</name>
    <dbReference type="NCBI Taxonomy" id="79078"/>
    <lineage>
        <taxon>Eukaryota</taxon>
        <taxon>Viridiplantae</taxon>
        <taxon>Streptophyta</taxon>
        <taxon>Embryophyta</taxon>
        <taxon>Tracheophyta</taxon>
        <taxon>Spermatophyta</taxon>
        <taxon>Magnoliopsida</taxon>
        <taxon>eudicotyledons</taxon>
        <taxon>Gunneridae</taxon>
        <taxon>Pentapetalae</taxon>
        <taxon>rosids</taxon>
        <taxon>fabids</taxon>
        <taxon>Fabales</taxon>
        <taxon>Fabaceae</taxon>
        <taxon>Papilionoideae</taxon>
        <taxon>50 kb inversion clade</taxon>
        <taxon>dalbergioids sensu lato</taxon>
        <taxon>Dalbergieae</taxon>
        <taxon>Pterocarpus clade</taxon>
        <taxon>Stylosanthes</taxon>
    </lineage>
</organism>
<dbReference type="CDD" id="cd00167">
    <property type="entry name" value="SANT"/>
    <property type="match status" value="3"/>
</dbReference>
<dbReference type="SMART" id="SM00717">
    <property type="entry name" value="SANT"/>
    <property type="match status" value="3"/>
</dbReference>
<dbReference type="InterPro" id="IPR050560">
    <property type="entry name" value="MYB_TF"/>
</dbReference>
<feature type="domain" description="Myb-like" evidence="4">
    <location>
        <begin position="136"/>
        <end position="186"/>
    </location>
</feature>
<feature type="domain" description="HTH myb-type" evidence="5">
    <location>
        <begin position="140"/>
        <end position="190"/>
    </location>
</feature>
<feature type="domain" description="Myb-like" evidence="4">
    <location>
        <begin position="84"/>
        <end position="135"/>
    </location>
</feature>
<comment type="subcellular location">
    <subcellularLocation>
        <location evidence="1">Nucleus</location>
    </subcellularLocation>
</comment>
<sequence>MEGERKLLAPPNGVVDGVQKIRALHGRTTGPTRRSTKGQWTAEEDEILRKAVQRFKGKNWKKIAECFKDRTDVQCLHRWQKVLNPELVKGPWSKEEDEVIIELVNQYGPKKWSTIAQHLPGRIGKQCRERWHNHLNPSINKEAWTQEEELALIRAHQIYGNKWAELTKFLPGRTDNNIKNHWNSSVKKKLDSYLASGLITPLENVPLVGNPNQPMASASSRLQSSGEEAGHRGTEGEEGEEVSQCSQESANAGHFQSAKEMSIVVFQPGEEYRGNEEYGLGKGYGPSQPSCSEPYYVSLDDITISFPEMPCQETSSSHFIEQNYSQEPGNSAAGDCQHNLLSLPNISSLDFVQESTHLQNECIVHAPSEGHDLAIVPFQTSAGLDLSTSMTPTAMDSLRENMLISDDECCRVLFSEAISEGGLSSADYNKGVNMVDVSGCTSVLCQSSLPSASVPTADDGRLQYSSEAKQLFQPEDQQFVSRSHDVYSNDLASSTPIYGISSAEMQEESDIVTDTSKLIPVNSFGCGPDTKKTDHSIREKPNVHAEQEDTGALCYEPPRFPSLDMPFFSCDLAQSGSDMQQEYSPLGIRQFMMSSMNCLTPFRLWDSPSRDKSPDALLKSAAKTFTGTPSILKKRHRDFLSPLSDKRVDKKLETSNLIKNFSRLDVMFDDCETQKADPLSSSPLNKMNTGTSCGDDKENPEQSSEMEQVTEKNGQSMLGDSKSVKDKDTTDSLDKTEQQPLDVDSKMKDDVDNTVEVQQRSGVLVERDLNNLLLNSPNQVGVKSDIVLSARTNKHSCSSFNSPCIHVKENERVSIAVTCVQSVCSTATVENLGDQTGNDGGFETCSIFGETPFRRSLESPSAWKSPWKSPWFINTFLSSPRIDTEITIEDFGIFMSPCDRSYDAIGLMKQVSEQTAAQYANAHEILENETPKALPKDASGNNRDENKENDDPQKQPGNHSQLTSKAMVERRVLDFSECGSPGKGESSKSSTMNFESPSSYLKDCR</sequence>
<feature type="compositionally biased region" description="Polar residues" evidence="3">
    <location>
        <begin position="679"/>
        <end position="692"/>
    </location>
</feature>
<reference evidence="6 7" key="1">
    <citation type="journal article" date="2023" name="Plants (Basel)">
        <title>Bridging the Gap: Combining Genomics and Transcriptomics Approaches to Understand Stylosanthes scabra, an Orphan Legume from the Brazilian Caatinga.</title>
        <authorList>
            <person name="Ferreira-Neto J.R.C."/>
            <person name="da Silva M.D."/>
            <person name="Binneck E."/>
            <person name="de Melo N.F."/>
            <person name="da Silva R.H."/>
            <person name="de Melo A.L.T.M."/>
            <person name="Pandolfi V."/>
            <person name="Bustamante F.O."/>
            <person name="Brasileiro-Vidal A.C."/>
            <person name="Benko-Iseppon A.M."/>
        </authorList>
    </citation>
    <scope>NUCLEOTIDE SEQUENCE [LARGE SCALE GENOMIC DNA]</scope>
    <source>
        <tissue evidence="6">Leaves</tissue>
    </source>
</reference>
<feature type="compositionally biased region" description="Basic and acidic residues" evidence="3">
    <location>
        <begin position="529"/>
        <end position="547"/>
    </location>
</feature>
<keyword evidence="7" id="KW-1185">Reference proteome</keyword>
<dbReference type="PANTHER" id="PTHR45614">
    <property type="entry name" value="MYB PROTEIN-RELATED"/>
    <property type="match status" value="1"/>
</dbReference>
<name>A0ABU6QCC5_9FABA</name>
<dbReference type="InterPro" id="IPR017930">
    <property type="entry name" value="Myb_dom"/>
</dbReference>
<evidence type="ECO:0000313" key="7">
    <source>
        <dbReference type="Proteomes" id="UP001341840"/>
    </source>
</evidence>
<proteinExistence type="predicted"/>
<dbReference type="PROSITE" id="PS51294">
    <property type="entry name" value="HTH_MYB"/>
    <property type="match status" value="3"/>
</dbReference>
<feature type="domain" description="HTH myb-type" evidence="5">
    <location>
        <begin position="32"/>
        <end position="83"/>
    </location>
</feature>
<evidence type="ECO:0000259" key="4">
    <source>
        <dbReference type="PROSITE" id="PS50090"/>
    </source>
</evidence>
<feature type="domain" description="Myb-like" evidence="4">
    <location>
        <begin position="32"/>
        <end position="83"/>
    </location>
</feature>
<protein>
    <submittedName>
        <fullName evidence="6">Uncharacterized protein</fullName>
    </submittedName>
</protein>
<dbReference type="Pfam" id="PF13921">
    <property type="entry name" value="Myb_DNA-bind_6"/>
    <property type="match status" value="1"/>
</dbReference>
<dbReference type="SUPFAM" id="SSF46689">
    <property type="entry name" value="Homeodomain-like"/>
    <property type="match status" value="2"/>
</dbReference>
<feature type="region of interest" description="Disordered" evidence="3">
    <location>
        <begin position="674"/>
        <end position="743"/>
    </location>
</feature>
<comment type="caution">
    <text evidence="6">The sequence shown here is derived from an EMBL/GenBank/DDBJ whole genome shotgun (WGS) entry which is preliminary data.</text>
</comment>
<dbReference type="EMBL" id="JASCZI010000140">
    <property type="protein sequence ID" value="MED6109297.1"/>
    <property type="molecule type" value="Genomic_DNA"/>
</dbReference>
<feature type="compositionally biased region" description="Polar residues" evidence="3">
    <location>
        <begin position="701"/>
        <end position="718"/>
    </location>
</feature>
<dbReference type="PANTHER" id="PTHR45614:SF266">
    <property type="entry name" value="TRANSCRIPTION FACTOR MYB3R-4"/>
    <property type="match status" value="1"/>
</dbReference>
<feature type="region of interest" description="Disordered" evidence="3">
    <location>
        <begin position="529"/>
        <end position="549"/>
    </location>
</feature>
<feature type="compositionally biased region" description="Basic and acidic residues" evidence="3">
    <location>
        <begin position="722"/>
        <end position="743"/>
    </location>
</feature>
<dbReference type="InterPro" id="IPR001005">
    <property type="entry name" value="SANT/Myb"/>
</dbReference>
<feature type="compositionally biased region" description="Low complexity" evidence="3">
    <location>
        <begin position="976"/>
        <end position="990"/>
    </location>
</feature>
<evidence type="ECO:0000313" key="6">
    <source>
        <dbReference type="EMBL" id="MED6109297.1"/>
    </source>
</evidence>
<evidence type="ECO:0000256" key="1">
    <source>
        <dbReference type="ARBA" id="ARBA00004123"/>
    </source>
</evidence>
<feature type="domain" description="HTH myb-type" evidence="5">
    <location>
        <begin position="84"/>
        <end position="139"/>
    </location>
</feature>
<feature type="compositionally biased region" description="Polar residues" evidence="3">
    <location>
        <begin position="210"/>
        <end position="225"/>
    </location>
</feature>
<feature type="region of interest" description="Disordered" evidence="3">
    <location>
        <begin position="926"/>
        <end position="1005"/>
    </location>
</feature>
<evidence type="ECO:0000256" key="2">
    <source>
        <dbReference type="ARBA" id="ARBA00023242"/>
    </source>
</evidence>
<dbReference type="Pfam" id="PF00249">
    <property type="entry name" value="Myb_DNA-binding"/>
    <property type="match status" value="1"/>
</dbReference>
<evidence type="ECO:0000259" key="5">
    <source>
        <dbReference type="PROSITE" id="PS51294"/>
    </source>
</evidence>
<feature type="compositionally biased region" description="Polar residues" evidence="3">
    <location>
        <begin position="955"/>
        <end position="964"/>
    </location>
</feature>
<dbReference type="Gene3D" id="1.10.10.60">
    <property type="entry name" value="Homeodomain-like"/>
    <property type="match status" value="3"/>
</dbReference>
<keyword evidence="2" id="KW-0539">Nucleus</keyword>
<feature type="region of interest" description="Disordered" evidence="3">
    <location>
        <begin position="209"/>
        <end position="254"/>
    </location>
</feature>
<gene>
    <name evidence="6" type="ORF">PIB30_032062</name>
</gene>
<dbReference type="Proteomes" id="UP001341840">
    <property type="component" value="Unassembled WGS sequence"/>
</dbReference>
<dbReference type="InterPro" id="IPR009057">
    <property type="entry name" value="Homeodomain-like_sf"/>
</dbReference>
<evidence type="ECO:0000256" key="3">
    <source>
        <dbReference type="SAM" id="MobiDB-lite"/>
    </source>
</evidence>
<accession>A0ABU6QCC5</accession>